<dbReference type="SUPFAM" id="SSF55681">
    <property type="entry name" value="Class II aaRS and biotin synthetases"/>
    <property type="match status" value="1"/>
</dbReference>
<evidence type="ECO:0000256" key="16">
    <source>
        <dbReference type="PROSITE-ProRule" id="PRU00209"/>
    </source>
</evidence>
<evidence type="ECO:0000256" key="9">
    <source>
        <dbReference type="ARBA" id="ARBA00022840"/>
    </source>
</evidence>
<dbReference type="Pfam" id="PF03484">
    <property type="entry name" value="B5"/>
    <property type="match status" value="1"/>
</dbReference>
<evidence type="ECO:0000256" key="15">
    <source>
        <dbReference type="HAMAP-Rule" id="MF_00283"/>
    </source>
</evidence>
<dbReference type="GO" id="GO:0000049">
    <property type="term" value="F:tRNA binding"/>
    <property type="evidence" value="ECO:0007669"/>
    <property type="project" value="UniProtKB-UniRule"/>
</dbReference>
<keyword evidence="9 15" id="KW-0067">ATP-binding</keyword>
<comment type="catalytic activity">
    <reaction evidence="14 15">
        <text>tRNA(Phe) + L-phenylalanine + ATP = L-phenylalanyl-tRNA(Phe) + AMP + diphosphate + H(+)</text>
        <dbReference type="Rhea" id="RHEA:19413"/>
        <dbReference type="Rhea" id="RHEA-COMP:9668"/>
        <dbReference type="Rhea" id="RHEA-COMP:9699"/>
        <dbReference type="ChEBI" id="CHEBI:15378"/>
        <dbReference type="ChEBI" id="CHEBI:30616"/>
        <dbReference type="ChEBI" id="CHEBI:33019"/>
        <dbReference type="ChEBI" id="CHEBI:58095"/>
        <dbReference type="ChEBI" id="CHEBI:78442"/>
        <dbReference type="ChEBI" id="CHEBI:78531"/>
        <dbReference type="ChEBI" id="CHEBI:456215"/>
        <dbReference type="EC" id="6.1.1.20"/>
    </reaction>
</comment>
<dbReference type="SUPFAM" id="SSF50249">
    <property type="entry name" value="Nucleic acid-binding proteins"/>
    <property type="match status" value="1"/>
</dbReference>
<dbReference type="EMBL" id="JAOVZO020000003">
    <property type="protein sequence ID" value="MDC8011998.1"/>
    <property type="molecule type" value="Genomic_DNA"/>
</dbReference>
<dbReference type="PANTHER" id="PTHR10947:SF0">
    <property type="entry name" value="PHENYLALANINE--TRNA LIGASE BETA SUBUNIT"/>
    <property type="match status" value="1"/>
</dbReference>
<dbReference type="InterPro" id="IPR036690">
    <property type="entry name" value="Fdx_antiC-bd_sf"/>
</dbReference>
<evidence type="ECO:0000256" key="2">
    <source>
        <dbReference type="ARBA" id="ARBA00008653"/>
    </source>
</evidence>
<dbReference type="FunFam" id="3.30.930.10:FF:000022">
    <property type="entry name" value="Phenylalanine--tRNA ligase beta subunit"/>
    <property type="match status" value="1"/>
</dbReference>
<dbReference type="SUPFAM" id="SSF54991">
    <property type="entry name" value="Anticodon-binding domain of PheRS"/>
    <property type="match status" value="1"/>
</dbReference>
<keyword evidence="10 15" id="KW-0460">Magnesium</keyword>
<evidence type="ECO:0000256" key="1">
    <source>
        <dbReference type="ARBA" id="ARBA00004496"/>
    </source>
</evidence>
<dbReference type="GO" id="GO:0000287">
    <property type="term" value="F:magnesium ion binding"/>
    <property type="evidence" value="ECO:0007669"/>
    <property type="project" value="UniProtKB-UniRule"/>
</dbReference>
<dbReference type="Pfam" id="PF01588">
    <property type="entry name" value="tRNA_bind"/>
    <property type="match status" value="1"/>
</dbReference>
<accession>A0A9X4BH69</accession>
<feature type="binding site" evidence="15">
    <location>
        <position position="464"/>
    </location>
    <ligand>
        <name>Mg(2+)</name>
        <dbReference type="ChEBI" id="CHEBI:18420"/>
        <note>shared with alpha subunit</note>
    </ligand>
</feature>
<evidence type="ECO:0000259" key="19">
    <source>
        <dbReference type="PROSITE" id="PS51483"/>
    </source>
</evidence>
<sequence>MKFSENWLRELVNPNVDRAELCHRLTMAGLEVEGVEPLGAGLGGIVVGEIVECEKHPNADKLRVCKVSTGAGEFVQIVCGAPNARAGLKAPLATIGAALPNGLVIKQAQLRGVDSFGMLCSAKEIGVDADASGLMELPADAPTGAPLAAYLALPDASIELKMTPNRPDCLGLVGLAYDVAALFGAPLAEPPHDPVASTVDTRRDIRLEAGADCPRYLGRVIEGVDPGAPSPLWLAERLRRAGLRPISAVVDVTNYVMLELGQPMHAFDHDTLDGTIVVRRARDGEALKLLDDSERTLDGGFLVIADDARAVALGGVMGGYETRVTDASTNIFLECAHFSPPAIMGRARKLGMHTDASHRYERGVDPELPRAAVERATALLLAIVGGKAGPIVEAVLPEHLPQRRAVNLRRDRLARVLGMHVPDAEVARILAALGMHVATTADGWQATPPSRRFDIEIEEDLIEEVVRVHGYDRVPTRAPSGELKLGLPPEANVPATRARAQLAARGYYEAVCYSFVARECLDRWSRADGAIALANPLSADLAVMRTSLLPGLVEALKHNLNRQQDRVRLFETARVFAKPASASREDWPVETRRIAAVACGRAAPENWSADKRTVDYYDIKADLETLLALAGPGRSIEFLPLDRPDFHPGRSARIAIDGEPVGVVGGLHPRLLKALDLDVDVYAFEVDLDRALAGRLPAAAELSRYPSVRRDIAMVLPQEVTWGQVESVLRASVGEVLSERVVFDQYAGAGLGSGLKSLAIGLILQDSYRTLTDQDADRCVGLAVAALERECGGKLRG</sequence>
<gene>
    <name evidence="15 20" type="primary">pheT</name>
    <name evidence="20" type="ORF">OD750_005500</name>
</gene>
<keyword evidence="21" id="KW-1185">Reference proteome</keyword>
<dbReference type="NCBIfam" id="NF045760">
    <property type="entry name" value="YtpR"/>
    <property type="match status" value="1"/>
</dbReference>
<evidence type="ECO:0000256" key="5">
    <source>
        <dbReference type="ARBA" id="ARBA00022555"/>
    </source>
</evidence>
<evidence type="ECO:0000313" key="21">
    <source>
        <dbReference type="Proteomes" id="UP001139971"/>
    </source>
</evidence>
<feature type="binding site" evidence="15">
    <location>
        <position position="463"/>
    </location>
    <ligand>
        <name>Mg(2+)</name>
        <dbReference type="ChEBI" id="CHEBI:18420"/>
        <note>shared with alpha subunit</note>
    </ligand>
</feature>
<dbReference type="CDD" id="cd02796">
    <property type="entry name" value="tRNA_bind_bactPheRS"/>
    <property type="match status" value="1"/>
</dbReference>
<dbReference type="AlphaFoldDB" id="A0A9X4BH69"/>
<dbReference type="Gene3D" id="3.30.70.380">
    <property type="entry name" value="Ferrodoxin-fold anticodon-binding domain"/>
    <property type="match status" value="1"/>
</dbReference>
<dbReference type="SUPFAM" id="SSF46955">
    <property type="entry name" value="Putative DNA-binding domain"/>
    <property type="match status" value="1"/>
</dbReference>
<organism evidence="20 21">
    <name type="scientific">Tahibacter soli</name>
    <dbReference type="NCBI Taxonomy" id="2983605"/>
    <lineage>
        <taxon>Bacteria</taxon>
        <taxon>Pseudomonadati</taxon>
        <taxon>Pseudomonadota</taxon>
        <taxon>Gammaproteobacteria</taxon>
        <taxon>Lysobacterales</taxon>
        <taxon>Rhodanobacteraceae</taxon>
        <taxon>Tahibacter</taxon>
    </lineage>
</organism>
<comment type="subunit">
    <text evidence="3 15">Tetramer of two alpha and two beta subunits.</text>
</comment>
<dbReference type="FunFam" id="3.30.56.10:FF:000002">
    <property type="entry name" value="Phenylalanine--tRNA ligase beta subunit"/>
    <property type="match status" value="1"/>
</dbReference>
<dbReference type="GO" id="GO:0009328">
    <property type="term" value="C:phenylalanine-tRNA ligase complex"/>
    <property type="evidence" value="ECO:0007669"/>
    <property type="project" value="TreeGrafter"/>
</dbReference>
<evidence type="ECO:0000256" key="12">
    <source>
        <dbReference type="ARBA" id="ARBA00022917"/>
    </source>
</evidence>
<comment type="cofactor">
    <cofactor evidence="15">
        <name>Mg(2+)</name>
        <dbReference type="ChEBI" id="CHEBI:18420"/>
    </cofactor>
    <text evidence="15">Binds 2 magnesium ions per tetramer.</text>
</comment>
<comment type="caution">
    <text evidence="20">The sequence shown here is derived from an EMBL/GenBank/DDBJ whole genome shotgun (WGS) entry which is preliminary data.</text>
</comment>
<dbReference type="Proteomes" id="UP001139971">
    <property type="component" value="Unassembled WGS sequence"/>
</dbReference>
<dbReference type="FunFam" id="2.40.50.140:FF:000045">
    <property type="entry name" value="Phenylalanine--tRNA ligase beta subunit"/>
    <property type="match status" value="1"/>
</dbReference>
<dbReference type="PANTHER" id="PTHR10947">
    <property type="entry name" value="PHENYLALANYL-TRNA SYNTHETASE BETA CHAIN AND LEUCINE-RICH REPEAT-CONTAINING PROTEIN 47"/>
    <property type="match status" value="1"/>
</dbReference>
<dbReference type="GO" id="GO:0004826">
    <property type="term" value="F:phenylalanine-tRNA ligase activity"/>
    <property type="evidence" value="ECO:0007669"/>
    <property type="project" value="UniProtKB-UniRule"/>
</dbReference>
<evidence type="ECO:0000256" key="3">
    <source>
        <dbReference type="ARBA" id="ARBA00011209"/>
    </source>
</evidence>
<dbReference type="PROSITE" id="PS51447">
    <property type="entry name" value="FDX_ACB"/>
    <property type="match status" value="1"/>
</dbReference>
<dbReference type="CDD" id="cd00769">
    <property type="entry name" value="PheRS_beta_core"/>
    <property type="match status" value="1"/>
</dbReference>
<keyword evidence="11 16" id="KW-0694">RNA-binding</keyword>
<evidence type="ECO:0000256" key="11">
    <source>
        <dbReference type="ARBA" id="ARBA00022884"/>
    </source>
</evidence>
<dbReference type="Pfam" id="PF03147">
    <property type="entry name" value="FDX-ACB"/>
    <property type="match status" value="1"/>
</dbReference>
<keyword evidence="6 15" id="KW-0436">Ligase</keyword>
<dbReference type="Gene3D" id="2.40.50.140">
    <property type="entry name" value="Nucleic acid-binding proteins"/>
    <property type="match status" value="1"/>
</dbReference>
<dbReference type="FunFam" id="3.50.40.10:FF:000001">
    <property type="entry name" value="Phenylalanine--tRNA ligase beta subunit"/>
    <property type="match status" value="1"/>
</dbReference>
<dbReference type="SUPFAM" id="SSF56037">
    <property type="entry name" value="PheT/TilS domain"/>
    <property type="match status" value="1"/>
</dbReference>
<dbReference type="InterPro" id="IPR041616">
    <property type="entry name" value="PheRS_beta_core"/>
</dbReference>
<dbReference type="InterPro" id="IPR009061">
    <property type="entry name" value="DNA-bd_dom_put_sf"/>
</dbReference>
<feature type="binding site" evidence="15">
    <location>
        <position position="454"/>
    </location>
    <ligand>
        <name>Mg(2+)</name>
        <dbReference type="ChEBI" id="CHEBI:18420"/>
        <note>shared with alpha subunit</note>
    </ligand>
</feature>
<dbReference type="Pfam" id="PF03483">
    <property type="entry name" value="B3_4"/>
    <property type="match status" value="1"/>
</dbReference>
<dbReference type="InterPro" id="IPR033714">
    <property type="entry name" value="tRNA_bind_bactPheRS"/>
</dbReference>
<evidence type="ECO:0000256" key="10">
    <source>
        <dbReference type="ARBA" id="ARBA00022842"/>
    </source>
</evidence>
<dbReference type="GO" id="GO:0005524">
    <property type="term" value="F:ATP binding"/>
    <property type="evidence" value="ECO:0007669"/>
    <property type="project" value="UniProtKB-UniRule"/>
</dbReference>
<feature type="domain" description="B5" evidence="19">
    <location>
        <begin position="401"/>
        <end position="476"/>
    </location>
</feature>
<comment type="subcellular location">
    <subcellularLocation>
        <location evidence="1 15">Cytoplasm</location>
    </subcellularLocation>
</comment>
<dbReference type="InterPro" id="IPR005147">
    <property type="entry name" value="tRNA_synthase_B5-dom"/>
</dbReference>
<dbReference type="InterPro" id="IPR045060">
    <property type="entry name" value="Phe-tRNA-ligase_IIc_bsu"/>
</dbReference>
<dbReference type="Gene3D" id="3.30.930.10">
    <property type="entry name" value="Bira Bifunctional Protein, Domain 2"/>
    <property type="match status" value="1"/>
</dbReference>
<dbReference type="SMART" id="SM00873">
    <property type="entry name" value="B3_4"/>
    <property type="match status" value="1"/>
</dbReference>
<dbReference type="Gene3D" id="3.50.40.10">
    <property type="entry name" value="Phenylalanyl-trna Synthetase, Chain B, domain 3"/>
    <property type="match status" value="1"/>
</dbReference>
<dbReference type="InterPro" id="IPR004532">
    <property type="entry name" value="Phe-tRNA-ligase_IIc_bsu_bact"/>
</dbReference>
<comment type="similarity">
    <text evidence="2 15">Belongs to the phenylalanyl-tRNA synthetase beta subunit family. Type 1 subfamily.</text>
</comment>
<feature type="domain" description="FDX-ACB" evidence="18">
    <location>
        <begin position="703"/>
        <end position="796"/>
    </location>
</feature>
<evidence type="ECO:0000256" key="7">
    <source>
        <dbReference type="ARBA" id="ARBA00022723"/>
    </source>
</evidence>
<dbReference type="Pfam" id="PF17759">
    <property type="entry name" value="tRNA_synthFbeta"/>
    <property type="match status" value="1"/>
</dbReference>
<dbReference type="InterPro" id="IPR005121">
    <property type="entry name" value="Fdx_antiC-bd"/>
</dbReference>
<dbReference type="InterPro" id="IPR005146">
    <property type="entry name" value="B3/B4_tRNA-bd"/>
</dbReference>
<dbReference type="Gene3D" id="3.30.56.10">
    <property type="match status" value="2"/>
</dbReference>
<keyword evidence="7 15" id="KW-0479">Metal-binding</keyword>
<keyword evidence="13 15" id="KW-0030">Aminoacyl-tRNA synthetase</keyword>
<name>A0A9X4BH69_9GAMM</name>
<dbReference type="EC" id="6.1.1.20" evidence="15"/>
<dbReference type="InterPro" id="IPR020825">
    <property type="entry name" value="Phe-tRNA_synthase-like_B3/B4"/>
</dbReference>
<evidence type="ECO:0000259" key="18">
    <source>
        <dbReference type="PROSITE" id="PS51447"/>
    </source>
</evidence>
<reference evidence="20" key="1">
    <citation type="submission" date="2023-02" db="EMBL/GenBank/DDBJ databases">
        <title>Tahibacter soli sp. nov. isolated from soil.</title>
        <authorList>
            <person name="Baek J.H."/>
            <person name="Lee J.K."/>
            <person name="Choi D.G."/>
            <person name="Jeon C.O."/>
        </authorList>
    </citation>
    <scope>NUCLEOTIDE SEQUENCE</scope>
    <source>
        <strain evidence="20">BL</strain>
    </source>
</reference>
<evidence type="ECO:0000256" key="8">
    <source>
        <dbReference type="ARBA" id="ARBA00022741"/>
    </source>
</evidence>
<dbReference type="PROSITE" id="PS50886">
    <property type="entry name" value="TRBD"/>
    <property type="match status" value="1"/>
</dbReference>
<dbReference type="PROSITE" id="PS51483">
    <property type="entry name" value="B5"/>
    <property type="match status" value="1"/>
</dbReference>
<evidence type="ECO:0000259" key="17">
    <source>
        <dbReference type="PROSITE" id="PS50886"/>
    </source>
</evidence>
<evidence type="ECO:0000256" key="6">
    <source>
        <dbReference type="ARBA" id="ARBA00022598"/>
    </source>
</evidence>
<evidence type="ECO:0000256" key="14">
    <source>
        <dbReference type="ARBA" id="ARBA00049255"/>
    </source>
</evidence>
<dbReference type="InterPro" id="IPR012340">
    <property type="entry name" value="NA-bd_OB-fold"/>
</dbReference>
<keyword evidence="12 15" id="KW-0648">Protein biosynthesis</keyword>
<evidence type="ECO:0000256" key="13">
    <source>
        <dbReference type="ARBA" id="ARBA00023146"/>
    </source>
</evidence>
<dbReference type="RefSeq" id="WP_263543261.1">
    <property type="nucleotide sequence ID" value="NZ_JAOVZO020000003.1"/>
</dbReference>
<dbReference type="HAMAP" id="MF_00283">
    <property type="entry name" value="Phe_tRNA_synth_beta1"/>
    <property type="match status" value="1"/>
</dbReference>
<evidence type="ECO:0000313" key="20">
    <source>
        <dbReference type="EMBL" id="MDC8011998.1"/>
    </source>
</evidence>
<dbReference type="NCBIfam" id="TIGR00472">
    <property type="entry name" value="pheT_bact"/>
    <property type="match status" value="1"/>
</dbReference>
<feature type="binding site" evidence="15">
    <location>
        <position position="460"/>
    </location>
    <ligand>
        <name>Mg(2+)</name>
        <dbReference type="ChEBI" id="CHEBI:18420"/>
        <note>shared with alpha subunit</note>
    </ligand>
</feature>
<feature type="domain" description="TRNA-binding" evidence="17">
    <location>
        <begin position="39"/>
        <end position="148"/>
    </location>
</feature>
<dbReference type="SMART" id="SM00874">
    <property type="entry name" value="B5"/>
    <property type="match status" value="1"/>
</dbReference>
<keyword evidence="5 16" id="KW-0820">tRNA-binding</keyword>
<dbReference type="InterPro" id="IPR002547">
    <property type="entry name" value="tRNA-bd_dom"/>
</dbReference>
<dbReference type="SMART" id="SM00896">
    <property type="entry name" value="FDX-ACB"/>
    <property type="match status" value="1"/>
</dbReference>
<proteinExistence type="inferred from homology"/>
<evidence type="ECO:0000256" key="4">
    <source>
        <dbReference type="ARBA" id="ARBA00022490"/>
    </source>
</evidence>
<keyword evidence="4 15" id="KW-0963">Cytoplasm</keyword>
<protein>
    <recommendedName>
        <fullName evidence="15">Phenylalanine--tRNA ligase beta subunit</fullName>
        <ecNumber evidence="15">6.1.1.20</ecNumber>
    </recommendedName>
    <alternativeName>
        <fullName evidence="15">Phenylalanyl-tRNA synthetase beta subunit</fullName>
        <shortName evidence="15">PheRS</shortName>
    </alternativeName>
</protein>
<dbReference type="InterPro" id="IPR045864">
    <property type="entry name" value="aa-tRNA-synth_II/BPL/LPL"/>
</dbReference>
<dbReference type="GO" id="GO:0006432">
    <property type="term" value="P:phenylalanyl-tRNA aminoacylation"/>
    <property type="evidence" value="ECO:0007669"/>
    <property type="project" value="UniProtKB-UniRule"/>
</dbReference>
<keyword evidence="8 15" id="KW-0547">Nucleotide-binding</keyword>